<evidence type="ECO:0000313" key="3">
    <source>
        <dbReference type="Proteomes" id="UP000469734"/>
    </source>
</evidence>
<dbReference type="Gene3D" id="1.10.3680.10">
    <property type="entry name" value="TerB-like"/>
    <property type="match status" value="1"/>
</dbReference>
<gene>
    <name evidence="2" type="ORF">GTP56_22800</name>
</gene>
<protein>
    <submittedName>
        <fullName evidence="2">TerB family tellurite resistance protein</fullName>
    </submittedName>
</protein>
<comment type="caution">
    <text evidence="2">The sequence shown here is derived from an EMBL/GenBank/DDBJ whole genome shotgun (WGS) entry which is preliminary data.</text>
</comment>
<reference evidence="2 3" key="1">
    <citation type="submission" date="2019-12" db="EMBL/GenBank/DDBJ databases">
        <title>Novel species isolated from a subtropical stream in China.</title>
        <authorList>
            <person name="Lu H."/>
        </authorList>
    </citation>
    <scope>NUCLEOTIDE SEQUENCE [LARGE SCALE GENOMIC DNA]</scope>
    <source>
        <strain evidence="2 3">FT134W</strain>
    </source>
</reference>
<name>A0A7X4H476_9BURK</name>
<organism evidence="2 3">
    <name type="scientific">Duganella margarita</name>
    <dbReference type="NCBI Taxonomy" id="2692170"/>
    <lineage>
        <taxon>Bacteria</taxon>
        <taxon>Pseudomonadati</taxon>
        <taxon>Pseudomonadota</taxon>
        <taxon>Betaproteobacteria</taxon>
        <taxon>Burkholderiales</taxon>
        <taxon>Oxalobacteraceae</taxon>
        <taxon>Telluria group</taxon>
        <taxon>Duganella</taxon>
    </lineage>
</organism>
<dbReference type="Pfam" id="PF05099">
    <property type="entry name" value="TerB"/>
    <property type="match status" value="1"/>
</dbReference>
<dbReference type="InterPro" id="IPR029024">
    <property type="entry name" value="TerB-like"/>
</dbReference>
<dbReference type="CDD" id="cd07177">
    <property type="entry name" value="terB_like"/>
    <property type="match status" value="1"/>
</dbReference>
<dbReference type="RefSeq" id="WP_161051795.1">
    <property type="nucleotide sequence ID" value="NZ_WWCR01000031.1"/>
</dbReference>
<accession>A0A7X4H476</accession>
<dbReference type="InterPro" id="IPR007791">
    <property type="entry name" value="DjlA_N"/>
</dbReference>
<dbReference type="Proteomes" id="UP000469734">
    <property type="component" value="Unassembled WGS sequence"/>
</dbReference>
<dbReference type="SUPFAM" id="SSF158682">
    <property type="entry name" value="TerB-like"/>
    <property type="match status" value="1"/>
</dbReference>
<evidence type="ECO:0000259" key="1">
    <source>
        <dbReference type="Pfam" id="PF05099"/>
    </source>
</evidence>
<sequence length="140" mass="15426">MRHYETDSASAAGRLVALCMVVDGNMAPSELQALQRSRLLEYIDIDIDTFHGLVNDLCEDLLSTSVRHEHVVLDEKTIDALLGEIQAPSLRRELLRAMWSIADADGVLADAEATLLSRACAVWSAESRFVQQETSALATR</sequence>
<feature type="domain" description="Co-chaperone DjlA N-terminal" evidence="1">
    <location>
        <begin position="12"/>
        <end position="121"/>
    </location>
</feature>
<evidence type="ECO:0000313" key="2">
    <source>
        <dbReference type="EMBL" id="MYM75003.1"/>
    </source>
</evidence>
<proteinExistence type="predicted"/>
<dbReference type="AlphaFoldDB" id="A0A7X4H476"/>
<dbReference type="EMBL" id="WWCR01000031">
    <property type="protein sequence ID" value="MYM75003.1"/>
    <property type="molecule type" value="Genomic_DNA"/>
</dbReference>